<dbReference type="Gene3D" id="1.10.260.40">
    <property type="entry name" value="lambda repressor-like DNA-binding domains"/>
    <property type="match status" value="1"/>
</dbReference>
<dbReference type="SUPFAM" id="SSF53822">
    <property type="entry name" value="Periplasmic binding protein-like I"/>
    <property type="match status" value="1"/>
</dbReference>
<evidence type="ECO:0000259" key="4">
    <source>
        <dbReference type="PROSITE" id="PS50932"/>
    </source>
</evidence>
<keyword evidence="3" id="KW-0804">Transcription</keyword>
<gene>
    <name evidence="5" type="ORF">ACFORF_10740</name>
</gene>
<dbReference type="SMART" id="SM00354">
    <property type="entry name" value="HTH_LACI"/>
    <property type="match status" value="1"/>
</dbReference>
<dbReference type="PROSITE" id="PS50932">
    <property type="entry name" value="HTH_LACI_2"/>
    <property type="match status" value="1"/>
</dbReference>
<dbReference type="InterPro" id="IPR000843">
    <property type="entry name" value="HTH_LacI"/>
</dbReference>
<dbReference type="Gene3D" id="3.40.50.2300">
    <property type="match status" value="2"/>
</dbReference>
<feature type="domain" description="HTH lacI-type" evidence="4">
    <location>
        <begin position="2"/>
        <end position="56"/>
    </location>
</feature>
<evidence type="ECO:0000256" key="2">
    <source>
        <dbReference type="ARBA" id="ARBA00023125"/>
    </source>
</evidence>
<dbReference type="Proteomes" id="UP001595807">
    <property type="component" value="Unassembled WGS sequence"/>
</dbReference>
<proteinExistence type="predicted"/>
<evidence type="ECO:0000256" key="3">
    <source>
        <dbReference type="ARBA" id="ARBA00023163"/>
    </source>
</evidence>
<dbReference type="CDD" id="cd01392">
    <property type="entry name" value="HTH_LacI"/>
    <property type="match status" value="1"/>
</dbReference>
<evidence type="ECO:0000256" key="1">
    <source>
        <dbReference type="ARBA" id="ARBA00023015"/>
    </source>
</evidence>
<sequence>MVTIKDVALRAGVNASTVSRALKNSSAISQKTKDKVKKAMDELGYVPNVAAKMLASGLTHAIGVVFPPAASDERVTHPFHMEVLTVINEEARERDFSVSIATGKSPEELAKQVSLMYRQKLVDGFVVLYSTRKDPVREYLLENDIPFVVVGQPEDMSNEAFFIDNDNQLMGRTAVDYLMSKGHERILFVTDDLSTEIVSERYQGYVRGMQRNGLKVYDNLLFNRKDAQSVDDFKDVLDNSRATALIIIDDMLALRLIQFLSFQGIRVPDDISVLSFNNSVYAKITHPYLTSFDINVRSLGRSSVKRLLDTIEHREAQLERLIIPFNLKERESVRDLTKK</sequence>
<name>A0ABV8CYE6_9STRE</name>
<dbReference type="SUPFAM" id="SSF47413">
    <property type="entry name" value="lambda repressor-like DNA-binding domains"/>
    <property type="match status" value="1"/>
</dbReference>
<keyword evidence="6" id="KW-1185">Reference proteome</keyword>
<dbReference type="InterPro" id="IPR010982">
    <property type="entry name" value="Lambda_DNA-bd_dom_sf"/>
</dbReference>
<dbReference type="CDD" id="cd06294">
    <property type="entry name" value="PBP1_MalR-like"/>
    <property type="match status" value="1"/>
</dbReference>
<dbReference type="InterPro" id="IPR046335">
    <property type="entry name" value="LacI/GalR-like_sensor"/>
</dbReference>
<dbReference type="InterPro" id="IPR028082">
    <property type="entry name" value="Peripla_BP_I"/>
</dbReference>
<dbReference type="GO" id="GO:0003677">
    <property type="term" value="F:DNA binding"/>
    <property type="evidence" value="ECO:0007669"/>
    <property type="project" value="UniProtKB-KW"/>
</dbReference>
<evidence type="ECO:0000313" key="6">
    <source>
        <dbReference type="Proteomes" id="UP001595807"/>
    </source>
</evidence>
<comment type="caution">
    <text evidence="5">The sequence shown here is derived from an EMBL/GenBank/DDBJ whole genome shotgun (WGS) entry which is preliminary data.</text>
</comment>
<keyword evidence="1" id="KW-0805">Transcription regulation</keyword>
<dbReference type="PANTHER" id="PTHR30146">
    <property type="entry name" value="LACI-RELATED TRANSCRIPTIONAL REPRESSOR"/>
    <property type="match status" value="1"/>
</dbReference>
<accession>A0ABV8CYE6</accession>
<reference evidence="6" key="1">
    <citation type="journal article" date="2019" name="Int. J. Syst. Evol. Microbiol.">
        <title>The Global Catalogue of Microorganisms (GCM) 10K type strain sequencing project: providing services to taxonomists for standard genome sequencing and annotation.</title>
        <authorList>
            <consortium name="The Broad Institute Genomics Platform"/>
            <consortium name="The Broad Institute Genome Sequencing Center for Infectious Disease"/>
            <person name="Wu L."/>
            <person name="Ma J."/>
        </authorList>
    </citation>
    <scope>NUCLEOTIDE SEQUENCE [LARGE SCALE GENOMIC DNA]</scope>
    <source>
        <strain evidence="6">CCUG 67170</strain>
    </source>
</reference>
<dbReference type="EMBL" id="JBHRZV010000053">
    <property type="protein sequence ID" value="MFC3929025.1"/>
    <property type="molecule type" value="Genomic_DNA"/>
</dbReference>
<dbReference type="Pfam" id="PF00356">
    <property type="entry name" value="LacI"/>
    <property type="match status" value="1"/>
</dbReference>
<dbReference type="RefSeq" id="WP_380428078.1">
    <property type="nucleotide sequence ID" value="NZ_JBHRZV010000053.1"/>
</dbReference>
<organism evidence="5 6">
    <name type="scientific">Streptococcus caprae</name>
    <dbReference type="NCBI Taxonomy" id="1640501"/>
    <lineage>
        <taxon>Bacteria</taxon>
        <taxon>Bacillati</taxon>
        <taxon>Bacillota</taxon>
        <taxon>Bacilli</taxon>
        <taxon>Lactobacillales</taxon>
        <taxon>Streptococcaceae</taxon>
        <taxon>Streptococcus</taxon>
    </lineage>
</organism>
<evidence type="ECO:0000313" key="5">
    <source>
        <dbReference type="EMBL" id="MFC3929025.1"/>
    </source>
</evidence>
<protein>
    <submittedName>
        <fullName evidence="5">LacI family DNA-binding transcriptional regulator</fullName>
    </submittedName>
</protein>
<keyword evidence="2 5" id="KW-0238">DNA-binding</keyword>
<dbReference type="Pfam" id="PF13377">
    <property type="entry name" value="Peripla_BP_3"/>
    <property type="match status" value="1"/>
</dbReference>
<dbReference type="PANTHER" id="PTHR30146:SF109">
    <property type="entry name" value="HTH-TYPE TRANSCRIPTIONAL REGULATOR GALS"/>
    <property type="match status" value="1"/>
</dbReference>